<feature type="domain" description="Glycoside hydrolase family 2 catalytic" evidence="6">
    <location>
        <begin position="321"/>
        <end position="595"/>
    </location>
</feature>
<name>D2RZ19_HALTV</name>
<dbReference type="Gene3D" id="2.60.40.10">
    <property type="entry name" value="Immunoglobulins"/>
    <property type="match status" value="1"/>
</dbReference>
<dbReference type="PANTHER" id="PTHR42732:SF1">
    <property type="entry name" value="BETA-MANNOSIDASE"/>
    <property type="match status" value="1"/>
</dbReference>
<dbReference type="CAZy" id="GH2">
    <property type="family name" value="Glycoside Hydrolase Family 2"/>
</dbReference>
<dbReference type="InterPro" id="IPR017853">
    <property type="entry name" value="GH"/>
</dbReference>
<dbReference type="GO" id="GO:0004565">
    <property type="term" value="F:beta-galactosidase activity"/>
    <property type="evidence" value="ECO:0007669"/>
    <property type="project" value="UniProtKB-EC"/>
</dbReference>
<dbReference type="PROSITE" id="PS51318">
    <property type="entry name" value="TAT"/>
    <property type="match status" value="1"/>
</dbReference>
<protein>
    <submittedName>
        <fullName evidence="8">Beta-galactosidase</fullName>
        <ecNumber evidence="8">3.2.1.23</ecNumber>
    </submittedName>
</protein>
<dbReference type="InterPro" id="IPR013783">
    <property type="entry name" value="Ig-like_fold"/>
</dbReference>
<feature type="region of interest" description="Disordered" evidence="4">
    <location>
        <begin position="698"/>
        <end position="730"/>
    </location>
</feature>
<accession>D2RZ19</accession>
<keyword evidence="3 8" id="KW-0326">Glycosidase</keyword>
<dbReference type="SUPFAM" id="SSF51445">
    <property type="entry name" value="(Trans)glycosidases"/>
    <property type="match status" value="1"/>
</dbReference>
<dbReference type="Gene3D" id="3.20.20.80">
    <property type="entry name" value="Glycosidases"/>
    <property type="match status" value="1"/>
</dbReference>
<dbReference type="PRINTS" id="PR00132">
    <property type="entry name" value="GLHYDRLASE2"/>
</dbReference>
<keyword evidence="2 8" id="KW-0378">Hydrolase</keyword>
<evidence type="ECO:0000259" key="7">
    <source>
        <dbReference type="Pfam" id="PF02837"/>
    </source>
</evidence>
<dbReference type="InterPro" id="IPR051913">
    <property type="entry name" value="GH2_Domain-Containing"/>
</dbReference>
<evidence type="ECO:0000313" key="9">
    <source>
        <dbReference type="Proteomes" id="UP000001903"/>
    </source>
</evidence>
<feature type="compositionally biased region" description="Basic and acidic residues" evidence="4">
    <location>
        <begin position="856"/>
        <end position="876"/>
    </location>
</feature>
<organism evidence="8 9">
    <name type="scientific">Haloterrigena turkmenica (strain ATCC 51198 / DSM 5511 / JCM 9101 / NCIMB 13204 / VKM B-1734 / 4k)</name>
    <name type="common">Halococcus turkmenicus</name>
    <dbReference type="NCBI Taxonomy" id="543526"/>
    <lineage>
        <taxon>Archaea</taxon>
        <taxon>Methanobacteriati</taxon>
        <taxon>Methanobacteriota</taxon>
        <taxon>Stenosarchaea group</taxon>
        <taxon>Halobacteria</taxon>
        <taxon>Halobacteriales</taxon>
        <taxon>Natrialbaceae</taxon>
        <taxon>Haloterrigena</taxon>
    </lineage>
</organism>
<keyword evidence="9" id="KW-1185">Reference proteome</keyword>
<gene>
    <name evidence="8" type="ordered locus">Htur_3122</name>
</gene>
<dbReference type="InterPro" id="IPR006102">
    <property type="entry name" value="Ig-like_GH2"/>
</dbReference>
<dbReference type="EC" id="3.2.1.23" evidence="8"/>
<dbReference type="SUPFAM" id="SSF49785">
    <property type="entry name" value="Galactose-binding domain-like"/>
    <property type="match status" value="1"/>
</dbReference>
<dbReference type="HOGENOM" id="CLU_009998_0_0_2"/>
<evidence type="ECO:0000256" key="2">
    <source>
        <dbReference type="ARBA" id="ARBA00022801"/>
    </source>
</evidence>
<sequence length="972" mass="107572">MDRDSHEEDRRTVPISRRTLLSSVPGAAIGAALPIGTASARDDGDDESLGRLTPRPATTGDGDVRSLNGTWEFALSTTIDDQGAEWREAEVPGQWGYSESAIPEGPAEWYPPEGQLGWYRREFEAPKSDRERLLLRFDAVYSEARVYLNGAEIGHHVGGYTPFEIDVTDHVEAGTNVLSVGVAQASPADDMAWQNVTGGITRDVTLVSVPEIHIADYDVRTHLQGSSATVDVETRIENASGADADATLEVTLSDPNGETVATTERSLSSREGGSCDPSTTLEVADPNTWNPEEPQLYTLEIDLNAGDSTERVTQRLGIREIEVVGDELRLNGEAVTLRGVNWEEIHIPDHGHAVPPELTREDARRLKEANVNYVRTAHHPTSEAFLDACDELGLVVEVEAPHTFVGRGRGDPYPEIVVSQTVEMVERDKNRTSVCLWSIANESEWYDAFETAGRLTKAIDPTRPTIFNYDNYDPDDPWHDVYDVRSQHYPAFRADSTIEEYLGLDDPILFDEYAHTYCYNGRELVTDPGLRDQWGIPFERIWERCRAGDSVAGGAIWAGGDHLERWRGYLWGLLDRHRRPRPEYWHVKKIYSPVRVVETEWLGNGNVLRLTIENRHEFVDLADRSIEFEGARNSGNRPIEAAPGERVTVTVPVAEDRLELRVTHPHGHTIEQAVFTVDSPGCESYPVPTGTPLEIDEESVRTTEGPPMSVDRNTGRVEVQPEDGQGTPVVVGGPELVLTPTEAEASQEGSGAIDHRPDGRTVTDVRVVEDGAAVAIDVEYAVATGTFVLRPVDGGVEVEYEFEIEEALDVREVGVALPLTRDLTTLSWRREGQWSTYPDDHIGRTEGTAVAFPEGTRPDHEEIRLGSDRPWKDDATSHGSNDFRGTKRNVYTAALVNDHGAGVQLRSEGDHHVRAQVRSESVDLLALERSLSGTNPFGWMNRQPVLNEDPTIEADEIVRGNAAFEIRGSPSV</sequence>
<reference evidence="8 9" key="1">
    <citation type="journal article" date="2010" name="Stand. Genomic Sci.">
        <title>Complete genome sequence of Haloterrigena turkmenica type strain (4k).</title>
        <authorList>
            <person name="Saunders E."/>
            <person name="Tindall B.J."/>
            <person name="Fahnrich R."/>
            <person name="Lapidus A."/>
            <person name="Copeland A."/>
            <person name="Del Rio T.G."/>
            <person name="Lucas S."/>
            <person name="Chen F."/>
            <person name="Tice H."/>
            <person name="Cheng J.F."/>
            <person name="Han C."/>
            <person name="Detter J.C."/>
            <person name="Bruce D."/>
            <person name="Goodwin L."/>
            <person name="Chain P."/>
            <person name="Pitluck S."/>
            <person name="Pati A."/>
            <person name="Ivanova N."/>
            <person name="Mavromatis K."/>
            <person name="Chen A."/>
            <person name="Palaniappan K."/>
            <person name="Land M."/>
            <person name="Hauser L."/>
            <person name="Chang Y.J."/>
            <person name="Jeffries C.D."/>
            <person name="Brettin T."/>
            <person name="Rohde M."/>
            <person name="Goker M."/>
            <person name="Bristow J."/>
            <person name="Eisen J.A."/>
            <person name="Markowitz V."/>
            <person name="Hugenholtz P."/>
            <person name="Klenk H.P."/>
            <person name="Kyrpides N.C."/>
        </authorList>
    </citation>
    <scope>NUCLEOTIDE SEQUENCE [LARGE SCALE GENOMIC DNA]</scope>
    <source>
        <strain evidence="9">ATCC 51198 / DSM 5511 / JCM 9101 / NCIMB 13204 / VKM B-1734 / 4k</strain>
    </source>
</reference>
<dbReference type="Pfam" id="PF02837">
    <property type="entry name" value="Glyco_hydro_2_N"/>
    <property type="match status" value="1"/>
</dbReference>
<evidence type="ECO:0000313" key="8">
    <source>
        <dbReference type="EMBL" id="ADB61987.1"/>
    </source>
</evidence>
<dbReference type="Proteomes" id="UP000001903">
    <property type="component" value="Chromosome"/>
</dbReference>
<feature type="domain" description="Glycosyl hydrolases family 2 sugar binding" evidence="7">
    <location>
        <begin position="64"/>
        <end position="210"/>
    </location>
</feature>
<feature type="region of interest" description="Disordered" evidence="4">
    <location>
        <begin position="254"/>
        <end position="280"/>
    </location>
</feature>
<dbReference type="eggNOG" id="arCOG07337">
    <property type="taxonomic scope" value="Archaea"/>
</dbReference>
<dbReference type="InterPro" id="IPR008979">
    <property type="entry name" value="Galactose-bd-like_sf"/>
</dbReference>
<evidence type="ECO:0000259" key="5">
    <source>
        <dbReference type="Pfam" id="PF00703"/>
    </source>
</evidence>
<dbReference type="KEGG" id="htu:Htur_3122"/>
<dbReference type="InterPro" id="IPR036156">
    <property type="entry name" value="Beta-gal/glucu_dom_sf"/>
</dbReference>
<dbReference type="SUPFAM" id="SSF49303">
    <property type="entry name" value="beta-Galactosidase/glucuronidase domain"/>
    <property type="match status" value="1"/>
</dbReference>
<dbReference type="STRING" id="543526.Htur_3122"/>
<dbReference type="InterPro" id="IPR006104">
    <property type="entry name" value="Glyco_hydro_2_N"/>
</dbReference>
<dbReference type="InterPro" id="IPR006103">
    <property type="entry name" value="Glyco_hydro_2_cat"/>
</dbReference>
<comment type="similarity">
    <text evidence="1">Belongs to the glycosyl hydrolase 2 family.</text>
</comment>
<dbReference type="InterPro" id="IPR006311">
    <property type="entry name" value="TAT_signal"/>
</dbReference>
<evidence type="ECO:0000256" key="4">
    <source>
        <dbReference type="SAM" id="MobiDB-lite"/>
    </source>
</evidence>
<evidence type="ECO:0000259" key="6">
    <source>
        <dbReference type="Pfam" id="PF02836"/>
    </source>
</evidence>
<proteinExistence type="inferred from homology"/>
<dbReference type="Pfam" id="PF00703">
    <property type="entry name" value="Glyco_hydro_2"/>
    <property type="match status" value="1"/>
</dbReference>
<dbReference type="InterPro" id="IPR006101">
    <property type="entry name" value="Glyco_hydro_2"/>
</dbReference>
<dbReference type="Gene3D" id="2.60.120.260">
    <property type="entry name" value="Galactose-binding domain-like"/>
    <property type="match status" value="1"/>
</dbReference>
<dbReference type="Pfam" id="PF02836">
    <property type="entry name" value="Glyco_hydro_2_C"/>
    <property type="match status" value="1"/>
</dbReference>
<dbReference type="PANTHER" id="PTHR42732">
    <property type="entry name" value="BETA-GALACTOSIDASE"/>
    <property type="match status" value="1"/>
</dbReference>
<evidence type="ECO:0000256" key="1">
    <source>
        <dbReference type="ARBA" id="ARBA00007401"/>
    </source>
</evidence>
<dbReference type="EMBL" id="CP001860">
    <property type="protein sequence ID" value="ADB61987.1"/>
    <property type="molecule type" value="Genomic_DNA"/>
</dbReference>
<dbReference type="GO" id="GO:0005975">
    <property type="term" value="P:carbohydrate metabolic process"/>
    <property type="evidence" value="ECO:0007669"/>
    <property type="project" value="InterPro"/>
</dbReference>
<feature type="domain" description="Glycoside hydrolase family 2 immunoglobulin-like beta-sandwich" evidence="5">
    <location>
        <begin position="212"/>
        <end position="319"/>
    </location>
</feature>
<feature type="region of interest" description="Disordered" evidence="4">
    <location>
        <begin position="33"/>
        <end position="65"/>
    </location>
</feature>
<dbReference type="AlphaFoldDB" id="D2RZ19"/>
<evidence type="ECO:0000256" key="3">
    <source>
        <dbReference type="ARBA" id="ARBA00023295"/>
    </source>
</evidence>
<feature type="region of interest" description="Disordered" evidence="4">
    <location>
        <begin position="850"/>
        <end position="884"/>
    </location>
</feature>